<sequence>MVRLGYFHCGSRGYGPVSLRYQKKHSGSPFVIVIVFPSLIFFVAHHLAYWVWG</sequence>
<reference evidence="3" key="1">
    <citation type="journal article" date="2017" name="Genome Biol.">
        <title>Comparative genomics reveals high biological diversity and specific adaptations in the industrially and medically important fungal genus Aspergillus.</title>
        <authorList>
            <person name="de Vries R.P."/>
            <person name="Riley R."/>
            <person name="Wiebenga A."/>
            <person name="Aguilar-Osorio G."/>
            <person name="Amillis S."/>
            <person name="Uchima C.A."/>
            <person name="Anderluh G."/>
            <person name="Asadollahi M."/>
            <person name="Askin M."/>
            <person name="Barry K."/>
            <person name="Battaglia E."/>
            <person name="Bayram O."/>
            <person name="Benocci T."/>
            <person name="Braus-Stromeyer S.A."/>
            <person name="Caldana C."/>
            <person name="Canovas D."/>
            <person name="Cerqueira G.C."/>
            <person name="Chen F."/>
            <person name="Chen W."/>
            <person name="Choi C."/>
            <person name="Clum A."/>
            <person name="Dos Santos R.A."/>
            <person name="Damasio A.R."/>
            <person name="Diallinas G."/>
            <person name="Emri T."/>
            <person name="Fekete E."/>
            <person name="Flipphi M."/>
            <person name="Freyberg S."/>
            <person name="Gallo A."/>
            <person name="Gournas C."/>
            <person name="Habgood R."/>
            <person name="Hainaut M."/>
            <person name="Harispe M.L."/>
            <person name="Henrissat B."/>
            <person name="Hilden K.S."/>
            <person name="Hope R."/>
            <person name="Hossain A."/>
            <person name="Karabika E."/>
            <person name="Karaffa L."/>
            <person name="Karanyi Z."/>
            <person name="Krasevec N."/>
            <person name="Kuo A."/>
            <person name="Kusch H."/>
            <person name="LaButti K."/>
            <person name="Lagendijk E.L."/>
            <person name="Lapidus A."/>
            <person name="Levasseur A."/>
            <person name="Lindquist E."/>
            <person name="Lipzen A."/>
            <person name="Logrieco A.F."/>
            <person name="MacCabe A."/>
            <person name="Maekelae M.R."/>
            <person name="Malavazi I."/>
            <person name="Melin P."/>
            <person name="Meyer V."/>
            <person name="Mielnichuk N."/>
            <person name="Miskei M."/>
            <person name="Molnar A.P."/>
            <person name="Mule G."/>
            <person name="Ngan C.Y."/>
            <person name="Orejas M."/>
            <person name="Orosz E."/>
            <person name="Ouedraogo J.P."/>
            <person name="Overkamp K.M."/>
            <person name="Park H.-S."/>
            <person name="Perrone G."/>
            <person name="Piumi F."/>
            <person name="Punt P.J."/>
            <person name="Ram A.F."/>
            <person name="Ramon A."/>
            <person name="Rauscher S."/>
            <person name="Record E."/>
            <person name="Riano-Pachon D.M."/>
            <person name="Robert V."/>
            <person name="Roehrig J."/>
            <person name="Ruller R."/>
            <person name="Salamov A."/>
            <person name="Salih N.S."/>
            <person name="Samson R.A."/>
            <person name="Sandor E."/>
            <person name="Sanguinetti M."/>
            <person name="Schuetze T."/>
            <person name="Sepcic K."/>
            <person name="Shelest E."/>
            <person name="Sherlock G."/>
            <person name="Sophianopoulou V."/>
            <person name="Squina F.M."/>
            <person name="Sun H."/>
            <person name="Susca A."/>
            <person name="Todd R.B."/>
            <person name="Tsang A."/>
            <person name="Unkles S.E."/>
            <person name="van de Wiele N."/>
            <person name="van Rossen-Uffink D."/>
            <person name="Oliveira J.V."/>
            <person name="Vesth T.C."/>
            <person name="Visser J."/>
            <person name="Yu J.-H."/>
            <person name="Zhou M."/>
            <person name="Andersen M.R."/>
            <person name="Archer D.B."/>
            <person name="Baker S.E."/>
            <person name="Benoit I."/>
            <person name="Brakhage A.A."/>
            <person name="Braus G.H."/>
            <person name="Fischer R."/>
            <person name="Frisvad J.C."/>
            <person name="Goldman G.H."/>
            <person name="Houbraken J."/>
            <person name="Oakley B."/>
            <person name="Pocsi I."/>
            <person name="Scazzocchio C."/>
            <person name="Seiboth B."/>
            <person name="vanKuyk P.A."/>
            <person name="Wortman J."/>
            <person name="Dyer P.S."/>
            <person name="Grigoriev I.V."/>
        </authorList>
    </citation>
    <scope>NUCLEOTIDE SEQUENCE [LARGE SCALE GENOMIC DNA]</scope>
    <source>
        <strain evidence="3">CBS 134.48</strain>
    </source>
</reference>
<keyword evidence="1" id="KW-1133">Transmembrane helix</keyword>
<evidence type="ECO:0000256" key="1">
    <source>
        <dbReference type="SAM" id="Phobius"/>
    </source>
</evidence>
<evidence type="ECO:0000313" key="3">
    <source>
        <dbReference type="Proteomes" id="UP000184304"/>
    </source>
</evidence>
<gene>
    <name evidence="2" type="ORF">ASPTUDRAFT_508314</name>
</gene>
<protein>
    <submittedName>
        <fullName evidence="2">Uncharacterized protein</fullName>
    </submittedName>
</protein>
<proteinExistence type="predicted"/>
<keyword evidence="1" id="KW-0812">Transmembrane</keyword>
<dbReference type="VEuPathDB" id="FungiDB:ASPTUDRAFT_508314"/>
<evidence type="ECO:0000313" key="2">
    <source>
        <dbReference type="EMBL" id="OJI86992.1"/>
    </source>
</evidence>
<feature type="transmembrane region" description="Helical" evidence="1">
    <location>
        <begin position="30"/>
        <end position="52"/>
    </location>
</feature>
<dbReference type="EMBL" id="KV878187">
    <property type="protein sequence ID" value="OJI86992.1"/>
    <property type="molecule type" value="Genomic_DNA"/>
</dbReference>
<organism evidence="2 3">
    <name type="scientific">Aspergillus tubingensis (strain CBS 134.48)</name>
    <dbReference type="NCBI Taxonomy" id="767770"/>
    <lineage>
        <taxon>Eukaryota</taxon>
        <taxon>Fungi</taxon>
        <taxon>Dikarya</taxon>
        <taxon>Ascomycota</taxon>
        <taxon>Pezizomycotina</taxon>
        <taxon>Eurotiomycetes</taxon>
        <taxon>Eurotiomycetidae</taxon>
        <taxon>Eurotiales</taxon>
        <taxon>Aspergillaceae</taxon>
        <taxon>Aspergillus</taxon>
        <taxon>Aspergillus subgen. Circumdati</taxon>
    </lineage>
</organism>
<accession>A0A1L9NCT4</accession>
<name>A0A1L9NCT4_ASPTC</name>
<dbReference type="Proteomes" id="UP000184304">
    <property type="component" value="Unassembled WGS sequence"/>
</dbReference>
<keyword evidence="1" id="KW-0472">Membrane</keyword>
<dbReference type="AlphaFoldDB" id="A0A1L9NCT4"/>
<keyword evidence="3" id="KW-1185">Reference proteome</keyword>